<dbReference type="InterPro" id="IPR009051">
    <property type="entry name" value="Helical_ferredxn"/>
</dbReference>
<dbReference type="PROSITE" id="PS51379">
    <property type="entry name" value="4FE4S_FER_2"/>
    <property type="match status" value="2"/>
</dbReference>
<sequence length="1131" mass="120643">MEKLSLIIDGREVTGSAGETILEVARRSGIEIPTLCFDERLKPYGGCGLCVVEVKGSSKLFRACATEAVPGMVVTTDSPRIRESRKMTLELLLSDHTGDCRPPCTLSCPAQTDCQGYVGLIANGRYREAVALIKERLPLPASIGRVCPHPCETACRRQLVEEPVAIAALKAFVGDRDLAGEDPYLPEVKPPTGKKVAVVGSGPAGLTAAYFLAREGHEVTVFEAMPRPGGMLRYGIPQYRLPKEILDREIELITRLGVRIVTNTKIGRDIGLDYLRENFQAVFIGIGAWRSSSLGCPGEDLEGVVGGIDFLRGVAEGSDVGIGERVAVVGGGNTAMDAARTAVRLGARKVLVLYRRTRAEMPAEDIEVQEAMEEGVEFRFLVSPLEVLGDDLGKVRGIRLQRMQLGEPDASGRRRPLPIPGAEEEIAVDMVIAAIGQQTDACGLSGLDLTRKGTIAVDPATLQTNIPGVFAGGDAVTGPRIAVEAVAQGQLAGAAINSYLAGKLEAPRKAFAVTRKDLTAEDFADRERMPRAAMPRLSASERRGNFREVNLGYSEEAARNEAKRCLECGCLDYFECKLAVYAAEYGARPDLLEGAKRREKFRDRQPFIEINSEKCILCGLCVRICDEVMGPGVLGLVDRGFDTVVKPECGLPLSETACLSCGQCAAVCPTGALLERQPLDKQVPLSLDGKPSLCSFCSLGCELVYGVRGGLVGRALPRKNGLLCRKGRFGFAYFTRDRLETPLVRIDGQKEAVSWEEALNRAAGEVERIRKREQGDVLAVLVSPAYTLEEAWAAAQFGRIALGTKRVGSANLNLAGYSTAGAWSELQAADLILMVGSCNECQIAAVRVRQAVRRGAQLVVISNEAGLVDDLACLKVFPENGTGFLKEVLAAAAEKGFPFDGSLRRILGGIEPSGEAKKVADFYTAAKKPLILVDGFSVTQAGAQLLSALARLVGRIGSAGSGLLVVSPGGNAAGLWKLGIRTPFTEILADIRRGACRGLFIFEEDPVGAGICAPSDLERLDLLVVVSTRLTLTAEIAGLVLPGVSPLESSGHYLSADGQLKERCQVLLPVTGKDNAAVIQELAGAMESVLPAFRLEAVTAAEAPGPEKDLPAADGPLFAPMGMADLILFDF</sequence>
<dbReference type="CDD" id="cd00207">
    <property type="entry name" value="fer2"/>
    <property type="match status" value="1"/>
</dbReference>
<dbReference type="InterPro" id="IPR006656">
    <property type="entry name" value="Mopterin_OxRdtase"/>
</dbReference>
<dbReference type="Pfam" id="PF13510">
    <property type="entry name" value="Fer2_4"/>
    <property type="match status" value="1"/>
</dbReference>
<accession>A0A124FKD3</accession>
<evidence type="ECO:0000256" key="4">
    <source>
        <dbReference type="ARBA" id="ARBA00023002"/>
    </source>
</evidence>
<dbReference type="PANTHER" id="PTHR42783">
    <property type="entry name" value="GLUTAMATE SYNTHASE [NADPH] SMALL CHAIN"/>
    <property type="match status" value="1"/>
</dbReference>
<dbReference type="Pfam" id="PF07992">
    <property type="entry name" value="Pyr_redox_2"/>
    <property type="match status" value="1"/>
</dbReference>
<dbReference type="InterPro" id="IPR036188">
    <property type="entry name" value="FAD/NAD-bd_sf"/>
</dbReference>
<evidence type="ECO:0000259" key="8">
    <source>
        <dbReference type="PROSITE" id="PS51379"/>
    </source>
</evidence>
<dbReference type="SUPFAM" id="SSF46548">
    <property type="entry name" value="alpha-helical ferredoxin"/>
    <property type="match status" value="1"/>
</dbReference>
<dbReference type="InterPro" id="IPR023753">
    <property type="entry name" value="FAD/NAD-binding_dom"/>
</dbReference>
<keyword evidence="1" id="KW-0004">4Fe-4S</keyword>
<dbReference type="FunFam" id="3.30.70.20:FF:000035">
    <property type="entry name" value="Iron hydrogenase 1"/>
    <property type="match status" value="1"/>
</dbReference>
<dbReference type="Gene3D" id="3.40.228.10">
    <property type="entry name" value="Dimethylsulfoxide Reductase, domain 2"/>
    <property type="match status" value="1"/>
</dbReference>
<dbReference type="InterPro" id="IPR017900">
    <property type="entry name" value="4Fe4S_Fe_S_CS"/>
</dbReference>
<evidence type="ECO:0000256" key="3">
    <source>
        <dbReference type="ARBA" id="ARBA00022737"/>
    </source>
</evidence>
<dbReference type="Gene3D" id="3.30.70.20">
    <property type="match status" value="1"/>
</dbReference>
<dbReference type="Gene3D" id="2.20.25.90">
    <property type="entry name" value="ADC-like domains"/>
    <property type="match status" value="1"/>
</dbReference>
<dbReference type="SUPFAM" id="SSF54862">
    <property type="entry name" value="4Fe-4S ferredoxins"/>
    <property type="match status" value="1"/>
</dbReference>
<keyword evidence="2" id="KW-0479">Metal-binding</keyword>
<dbReference type="InterPro" id="IPR042204">
    <property type="entry name" value="2Fe-2S-bd_N"/>
</dbReference>
<dbReference type="SUPFAM" id="SSF53706">
    <property type="entry name" value="Formate dehydrogenase/DMSO reductase, domains 1-3"/>
    <property type="match status" value="1"/>
</dbReference>
<gene>
    <name evidence="9" type="ORF">XD66_0404</name>
</gene>
<dbReference type="InterPro" id="IPR028261">
    <property type="entry name" value="DPD_II"/>
</dbReference>
<keyword evidence="6" id="KW-0411">Iron-sulfur</keyword>
<evidence type="ECO:0000313" key="10">
    <source>
        <dbReference type="Proteomes" id="UP000053326"/>
    </source>
</evidence>
<name>A0A124FKD3_9THEO</name>
<dbReference type="InterPro" id="IPR017896">
    <property type="entry name" value="4Fe4S_Fe-S-bd"/>
</dbReference>
<dbReference type="PROSITE" id="PS51085">
    <property type="entry name" value="2FE2S_FER_2"/>
    <property type="match status" value="1"/>
</dbReference>
<dbReference type="InterPro" id="IPR036010">
    <property type="entry name" value="2Fe-2S_ferredoxin-like_sf"/>
</dbReference>
<dbReference type="PRINTS" id="PR00419">
    <property type="entry name" value="ADXRDTASE"/>
</dbReference>
<dbReference type="SUPFAM" id="SSF51971">
    <property type="entry name" value="Nucleotide-binding domain"/>
    <property type="match status" value="1"/>
</dbReference>
<evidence type="ECO:0000256" key="2">
    <source>
        <dbReference type="ARBA" id="ARBA00022723"/>
    </source>
</evidence>
<dbReference type="GO" id="GO:0016491">
    <property type="term" value="F:oxidoreductase activity"/>
    <property type="evidence" value="ECO:0007669"/>
    <property type="project" value="UniProtKB-KW"/>
</dbReference>
<evidence type="ECO:0000313" key="9">
    <source>
        <dbReference type="EMBL" id="KUK36881.1"/>
    </source>
</evidence>
<dbReference type="EMBL" id="LGFO01000030">
    <property type="protein sequence ID" value="KUK36881.1"/>
    <property type="molecule type" value="Genomic_DNA"/>
</dbReference>
<dbReference type="Pfam" id="PF00037">
    <property type="entry name" value="Fer4"/>
    <property type="match status" value="1"/>
</dbReference>
<dbReference type="AlphaFoldDB" id="A0A124FKD3"/>
<evidence type="ECO:0000256" key="5">
    <source>
        <dbReference type="ARBA" id="ARBA00023004"/>
    </source>
</evidence>
<keyword evidence="4" id="KW-0560">Oxidoreductase</keyword>
<keyword evidence="3" id="KW-0677">Repeat</keyword>
<dbReference type="PANTHER" id="PTHR42783:SF3">
    <property type="entry name" value="GLUTAMATE SYNTHASE [NADPH] SMALL CHAIN-RELATED"/>
    <property type="match status" value="1"/>
</dbReference>
<dbReference type="PROSITE" id="PS00198">
    <property type="entry name" value="4FE4S_FER_1"/>
    <property type="match status" value="1"/>
</dbReference>
<evidence type="ECO:0000256" key="6">
    <source>
        <dbReference type="ARBA" id="ARBA00023014"/>
    </source>
</evidence>
<proteinExistence type="predicted"/>
<reference evidence="10" key="1">
    <citation type="journal article" date="2015" name="MBio">
        <title>Genome-Resolved Metagenomic Analysis Reveals Roles for Candidate Phyla and Other Microbial Community Members in Biogeochemical Transformations in Oil Reservoirs.</title>
        <authorList>
            <person name="Hu P."/>
            <person name="Tom L."/>
            <person name="Singh A."/>
            <person name="Thomas B.C."/>
            <person name="Baker B.J."/>
            <person name="Piceno Y.M."/>
            <person name="Andersen G.L."/>
            <person name="Banfield J.F."/>
        </authorList>
    </citation>
    <scope>NUCLEOTIDE SEQUENCE [LARGE SCALE GENOMIC DNA]</scope>
</reference>
<keyword evidence="5" id="KW-0408">Iron</keyword>
<evidence type="ECO:0000259" key="7">
    <source>
        <dbReference type="PROSITE" id="PS51085"/>
    </source>
</evidence>
<dbReference type="NCBIfam" id="NF009410">
    <property type="entry name" value="PRK12771.1"/>
    <property type="match status" value="1"/>
</dbReference>
<dbReference type="PATRIC" id="fig|85874.4.peg.1542"/>
<dbReference type="Gene3D" id="3.40.50.740">
    <property type="match status" value="2"/>
</dbReference>
<dbReference type="SUPFAM" id="SSF54292">
    <property type="entry name" value="2Fe-2S ferredoxin-like"/>
    <property type="match status" value="1"/>
</dbReference>
<feature type="domain" description="2Fe-2S ferredoxin-type" evidence="7">
    <location>
        <begin position="2"/>
        <end position="80"/>
    </location>
</feature>
<dbReference type="Gene3D" id="3.50.50.60">
    <property type="entry name" value="FAD/NAD(P)-binding domain"/>
    <property type="match status" value="2"/>
</dbReference>
<protein>
    <submittedName>
        <fullName evidence="9">NADH-quinone oxidoreductase subunit G 2</fullName>
    </submittedName>
</protein>
<dbReference type="Pfam" id="PF00384">
    <property type="entry name" value="Molybdopterin"/>
    <property type="match status" value="1"/>
</dbReference>
<dbReference type="Gene3D" id="1.10.1060.10">
    <property type="entry name" value="Alpha-helical ferredoxin"/>
    <property type="match status" value="1"/>
</dbReference>
<feature type="domain" description="4Fe-4S ferredoxin-type" evidence="8">
    <location>
        <begin position="649"/>
        <end position="678"/>
    </location>
</feature>
<dbReference type="Gene3D" id="3.10.20.440">
    <property type="entry name" value="2Fe-2S iron-sulphur cluster binding domain, sarcosine oxidase, alpha subunit, N-terminal domain"/>
    <property type="match status" value="1"/>
</dbReference>
<dbReference type="Pfam" id="PF14691">
    <property type="entry name" value="Fer4_20"/>
    <property type="match status" value="1"/>
</dbReference>
<feature type="domain" description="4Fe-4S ferredoxin-type" evidence="8">
    <location>
        <begin position="606"/>
        <end position="625"/>
    </location>
</feature>
<dbReference type="InterPro" id="IPR001041">
    <property type="entry name" value="2Fe-2S_ferredoxin-type"/>
</dbReference>
<dbReference type="Proteomes" id="UP000053326">
    <property type="component" value="Unassembled WGS sequence"/>
</dbReference>
<evidence type="ECO:0000256" key="1">
    <source>
        <dbReference type="ARBA" id="ARBA00022485"/>
    </source>
</evidence>
<dbReference type="GO" id="GO:0046872">
    <property type="term" value="F:metal ion binding"/>
    <property type="evidence" value="ECO:0007669"/>
    <property type="project" value="UniProtKB-KW"/>
</dbReference>
<dbReference type="GO" id="GO:0051539">
    <property type="term" value="F:4 iron, 4 sulfur cluster binding"/>
    <property type="evidence" value="ECO:0007669"/>
    <property type="project" value="UniProtKB-KW"/>
</dbReference>
<comment type="caution">
    <text evidence="9">The sequence shown here is derived from an EMBL/GenBank/DDBJ whole genome shotgun (WGS) entry which is preliminary data.</text>
</comment>
<organism evidence="9 10">
    <name type="scientific">Thermacetogenium phaeum</name>
    <dbReference type="NCBI Taxonomy" id="85874"/>
    <lineage>
        <taxon>Bacteria</taxon>
        <taxon>Bacillati</taxon>
        <taxon>Bacillota</taxon>
        <taxon>Clostridia</taxon>
        <taxon>Thermoanaerobacterales</taxon>
        <taxon>Thermoanaerobacteraceae</taxon>
        <taxon>Thermacetogenium</taxon>
    </lineage>
</organism>